<evidence type="ECO:0000313" key="1">
    <source>
        <dbReference type="EMBL" id="MFB2936097.1"/>
    </source>
</evidence>
<keyword evidence="1" id="KW-0540">Nuclease</keyword>
<keyword evidence="1" id="KW-0378">Hydrolase</keyword>
<accession>A0ABV4YBB2</accession>
<comment type="caution">
    <text evidence="1">The sequence shown here is derived from an EMBL/GenBank/DDBJ whole genome shotgun (WGS) entry which is preliminary data.</text>
</comment>
<reference evidence="1 2" key="1">
    <citation type="submission" date="2024-09" db="EMBL/GenBank/DDBJ databases">
        <title>Floridaenema gen nov. (Aerosakkonemataceae, Aerosakkonematales ord. nov., Cyanobacteria) from benthic tropical and subtropical fresh waters, with the description of four new species.</title>
        <authorList>
            <person name="Moretto J.A."/>
            <person name="Berthold D.E."/>
            <person name="Lefler F.W."/>
            <person name="Huang I.-S."/>
            <person name="Laughinghouse H. IV."/>
        </authorList>
    </citation>
    <scope>NUCLEOTIDE SEQUENCE [LARGE SCALE GENOMIC DNA]</scope>
    <source>
        <strain evidence="1 2">BLCC-F154</strain>
    </source>
</reference>
<dbReference type="EMBL" id="JBHFNS010000054">
    <property type="protein sequence ID" value="MFB2936097.1"/>
    <property type="molecule type" value="Genomic_DNA"/>
</dbReference>
<dbReference type="GO" id="GO:0004519">
    <property type="term" value="F:endonuclease activity"/>
    <property type="evidence" value="ECO:0007669"/>
    <property type="project" value="UniProtKB-KW"/>
</dbReference>
<keyword evidence="1" id="KW-0255">Endonuclease</keyword>
<sequence length="243" mass="27643">MTDKNLVETIKSQIKKDSTQYKVFNLLSDQQWHCRECEGKKIGSGQYAGGGGIQGLQRGTRNRPGLAIQTEKRYCENCQAIRIGDRWTGEIKSANSAANIPASLVQKILEVYSYIDVIEQRQRQAHELVIDHRFPMERWGESESPHLTSMSNDEIKKKFQLLKKDSSGNHNLLKSRSCERCIKTGKRGTPFGIRFWYKGGEDWPSAHQRGAEAEEGCVGCGWYNFEAWRDALNQKLAESAQND</sequence>
<keyword evidence="2" id="KW-1185">Reference proteome</keyword>
<proteinExistence type="predicted"/>
<gene>
    <name evidence="1" type="ORF">ACE1B6_12665</name>
</gene>
<protein>
    <submittedName>
        <fullName evidence="1">Restriction endonuclease</fullName>
    </submittedName>
</protein>
<evidence type="ECO:0000313" key="2">
    <source>
        <dbReference type="Proteomes" id="UP001576776"/>
    </source>
</evidence>
<dbReference type="Proteomes" id="UP001576776">
    <property type="component" value="Unassembled WGS sequence"/>
</dbReference>
<organism evidence="1 2">
    <name type="scientific">Floridaenema fluviatile BLCC-F154</name>
    <dbReference type="NCBI Taxonomy" id="3153640"/>
    <lineage>
        <taxon>Bacteria</taxon>
        <taxon>Bacillati</taxon>
        <taxon>Cyanobacteriota</taxon>
        <taxon>Cyanophyceae</taxon>
        <taxon>Oscillatoriophycideae</taxon>
        <taxon>Aerosakkonematales</taxon>
        <taxon>Aerosakkonemataceae</taxon>
        <taxon>Floridanema</taxon>
        <taxon>Floridanema fluviatile</taxon>
    </lineage>
</organism>
<dbReference type="RefSeq" id="WP_413257597.1">
    <property type="nucleotide sequence ID" value="NZ_JBHFNS010000054.1"/>
</dbReference>
<name>A0ABV4YBB2_9CYAN</name>